<keyword evidence="7 10" id="KW-0812">Transmembrane</keyword>
<evidence type="ECO:0000313" key="12">
    <source>
        <dbReference type="EMBL" id="PIB24447.1"/>
    </source>
</evidence>
<evidence type="ECO:0000256" key="10">
    <source>
        <dbReference type="RuleBase" id="RU365088"/>
    </source>
</evidence>
<dbReference type="RefSeq" id="WP_099592815.1">
    <property type="nucleotide sequence ID" value="NZ_MDGM01000012.1"/>
</dbReference>
<reference evidence="12 13" key="1">
    <citation type="submission" date="2016-08" db="EMBL/GenBank/DDBJ databases">
        <title>Draft genome of Amylibacter sp. strain 4G11.</title>
        <authorList>
            <person name="Wong S.-K."/>
            <person name="Hamasaki K."/>
            <person name="Yoshizawa S."/>
        </authorList>
    </citation>
    <scope>NUCLEOTIDE SEQUENCE [LARGE SCALE GENOMIC DNA]</scope>
    <source>
        <strain evidence="12 13">4G11</strain>
    </source>
</reference>
<evidence type="ECO:0000256" key="2">
    <source>
        <dbReference type="ARBA" id="ARBA00004651"/>
    </source>
</evidence>
<feature type="transmembrane region" description="Helical" evidence="10">
    <location>
        <begin position="170"/>
        <end position="188"/>
    </location>
</feature>
<keyword evidence="13" id="KW-1185">Reference proteome</keyword>
<dbReference type="InterPro" id="IPR001958">
    <property type="entry name" value="Tet-R_TetA/multi-R_MdtG-like"/>
</dbReference>
<dbReference type="GO" id="GO:0042910">
    <property type="term" value="F:xenobiotic transmembrane transporter activity"/>
    <property type="evidence" value="ECO:0007669"/>
    <property type="project" value="InterPro"/>
</dbReference>
<dbReference type="PANTHER" id="PTHR43124">
    <property type="entry name" value="PURINE EFFLUX PUMP PBUE"/>
    <property type="match status" value="1"/>
</dbReference>
<keyword evidence="5 10" id="KW-0813">Transport</keyword>
<comment type="subcellular location">
    <subcellularLocation>
        <location evidence="10">Cell inner membrane</location>
        <topology evidence="10">Multi-pass membrane protein</topology>
    </subcellularLocation>
    <subcellularLocation>
        <location evidence="2">Cell membrane</location>
        <topology evidence="2">Multi-pass membrane protein</topology>
    </subcellularLocation>
</comment>
<dbReference type="NCBIfam" id="TIGR00710">
    <property type="entry name" value="efflux_Bcr_CflA"/>
    <property type="match status" value="1"/>
</dbReference>
<feature type="transmembrane region" description="Helical" evidence="10">
    <location>
        <begin position="18"/>
        <end position="39"/>
    </location>
</feature>
<comment type="function">
    <text evidence="1">Resistance to tetracycline by an active tetracycline efflux. This is an energy-dependent process that decreases the accumulation of the antibiotic in whole cells. This protein functions as a metal-tetracycline/H(+) antiporter.</text>
</comment>
<comment type="caution">
    <text evidence="10">Lacks conserved residue(s) required for the propagation of feature annotation.</text>
</comment>
<keyword evidence="10" id="KW-0997">Cell inner membrane</keyword>
<dbReference type="Gene3D" id="1.20.1720.10">
    <property type="entry name" value="Multidrug resistance protein D"/>
    <property type="match status" value="1"/>
</dbReference>
<comment type="similarity">
    <text evidence="3 10">Belongs to the major facilitator superfamily. Bcr/CmlA family.</text>
</comment>
<feature type="transmembrane region" description="Helical" evidence="10">
    <location>
        <begin position="312"/>
        <end position="335"/>
    </location>
</feature>
<comment type="caution">
    <text evidence="12">The sequence shown here is derived from an EMBL/GenBank/DDBJ whole genome shotgun (WGS) entry which is preliminary data.</text>
</comment>
<dbReference type="PRINTS" id="PR01035">
    <property type="entry name" value="TCRTETA"/>
</dbReference>
<proteinExistence type="inferred from homology"/>
<gene>
    <name evidence="12" type="ORF">BFP76_04380</name>
</gene>
<evidence type="ECO:0000256" key="5">
    <source>
        <dbReference type="ARBA" id="ARBA00022448"/>
    </source>
</evidence>
<feature type="transmembrane region" description="Helical" evidence="10">
    <location>
        <begin position="140"/>
        <end position="164"/>
    </location>
</feature>
<feature type="transmembrane region" description="Helical" evidence="10">
    <location>
        <begin position="51"/>
        <end position="71"/>
    </location>
</feature>
<evidence type="ECO:0000256" key="8">
    <source>
        <dbReference type="ARBA" id="ARBA00022989"/>
    </source>
</evidence>
<dbReference type="InterPro" id="IPR004812">
    <property type="entry name" value="Efflux_drug-R_Bcr/CmlA"/>
</dbReference>
<dbReference type="CDD" id="cd17320">
    <property type="entry name" value="MFS_MdfA_MDR_like"/>
    <property type="match status" value="1"/>
</dbReference>
<evidence type="ECO:0000259" key="11">
    <source>
        <dbReference type="PROSITE" id="PS50850"/>
    </source>
</evidence>
<name>A0A2G5K4H1_9RHOB</name>
<dbReference type="InterPro" id="IPR036259">
    <property type="entry name" value="MFS_trans_sf"/>
</dbReference>
<sequence>MKHLPPPTFLNKETPPHIFTLVAIAGVTAIPLNIFLATLPAMAEYFDTPNSMMQLAVSGYLALTAVIQLIIGPLSDRYGRRPVMLGALAIFSLASVGAALSQSFVMFMIFRAFQTAASTGMAISRATVRDMVARDKAASLIGYVTMGMSLAPMVAPPIGGFLGAAFGWQANFYVLTAAGILVFALAYFDQGETNINKSTSIGAQFRAYPELLSSRRFWGYAATNAFAAGTFFAYLGGAPFIAKEVYGLGPSTIGIYLMITPIGYMLGNGISGRFATTMGIERMLMLGGITTVLPMLISMAVIAAGVTHPLGLFAFTFFIGFGNGMVLPSANAGLLDVNPHLAGSASGLGGAVLTFGGAILAGFTGYLMVDSTTAIPLVACIFASSFIALITSIVTIRIERAVRIAT</sequence>
<dbReference type="PROSITE" id="PS50850">
    <property type="entry name" value="MFS"/>
    <property type="match status" value="1"/>
</dbReference>
<organism evidence="12 13">
    <name type="scientific">Paramylibacter kogurei</name>
    <dbReference type="NCBI Taxonomy" id="1889778"/>
    <lineage>
        <taxon>Bacteria</taxon>
        <taxon>Pseudomonadati</taxon>
        <taxon>Pseudomonadota</taxon>
        <taxon>Alphaproteobacteria</taxon>
        <taxon>Rhodobacterales</taxon>
        <taxon>Paracoccaceae</taxon>
        <taxon>Paramylibacter</taxon>
    </lineage>
</organism>
<keyword evidence="9 10" id="KW-0472">Membrane</keyword>
<accession>A0A2G5K4H1</accession>
<feature type="domain" description="Major facilitator superfamily (MFS) profile" evidence="11">
    <location>
        <begin position="17"/>
        <end position="403"/>
    </location>
</feature>
<feature type="transmembrane region" description="Helical" evidence="10">
    <location>
        <begin position="253"/>
        <end position="271"/>
    </location>
</feature>
<dbReference type="PANTHER" id="PTHR43124:SF3">
    <property type="entry name" value="CHLORAMPHENICOL EFFLUX PUMP RV0191"/>
    <property type="match status" value="1"/>
</dbReference>
<feature type="transmembrane region" description="Helical" evidence="10">
    <location>
        <begin position="374"/>
        <end position="396"/>
    </location>
</feature>
<evidence type="ECO:0000256" key="6">
    <source>
        <dbReference type="ARBA" id="ARBA00022475"/>
    </source>
</evidence>
<feature type="transmembrane region" description="Helical" evidence="10">
    <location>
        <begin position="217"/>
        <end position="241"/>
    </location>
</feature>
<dbReference type="Proteomes" id="UP000231516">
    <property type="component" value="Unassembled WGS sequence"/>
</dbReference>
<dbReference type="AlphaFoldDB" id="A0A2G5K4H1"/>
<evidence type="ECO:0000256" key="4">
    <source>
        <dbReference type="ARBA" id="ARBA00007520"/>
    </source>
</evidence>
<dbReference type="OrthoDB" id="9800416at2"/>
<feature type="transmembrane region" description="Helical" evidence="10">
    <location>
        <begin position="83"/>
        <end position="100"/>
    </location>
</feature>
<dbReference type="PROSITE" id="PS00216">
    <property type="entry name" value="SUGAR_TRANSPORT_1"/>
    <property type="match status" value="1"/>
</dbReference>
<comment type="similarity">
    <text evidence="4">Belongs to the major facilitator superfamily. TCR/Tet family.</text>
</comment>
<protein>
    <recommendedName>
        <fullName evidence="10">Bcr/CflA family efflux transporter</fullName>
    </recommendedName>
</protein>
<keyword evidence="8 10" id="KW-1133">Transmembrane helix</keyword>
<dbReference type="InterPro" id="IPR050189">
    <property type="entry name" value="MFS_Efflux_Transporters"/>
</dbReference>
<dbReference type="EMBL" id="MDGM01000012">
    <property type="protein sequence ID" value="PIB24447.1"/>
    <property type="molecule type" value="Genomic_DNA"/>
</dbReference>
<feature type="transmembrane region" description="Helical" evidence="10">
    <location>
        <begin position="283"/>
        <end position="306"/>
    </location>
</feature>
<dbReference type="InterPro" id="IPR011701">
    <property type="entry name" value="MFS"/>
</dbReference>
<keyword evidence="6" id="KW-1003">Cell membrane</keyword>
<evidence type="ECO:0000256" key="7">
    <source>
        <dbReference type="ARBA" id="ARBA00022692"/>
    </source>
</evidence>
<dbReference type="GO" id="GO:0005886">
    <property type="term" value="C:plasma membrane"/>
    <property type="evidence" value="ECO:0007669"/>
    <property type="project" value="UniProtKB-SubCell"/>
</dbReference>
<dbReference type="SUPFAM" id="SSF103473">
    <property type="entry name" value="MFS general substrate transporter"/>
    <property type="match status" value="1"/>
</dbReference>
<evidence type="ECO:0000256" key="1">
    <source>
        <dbReference type="ARBA" id="ARBA00003279"/>
    </source>
</evidence>
<dbReference type="Pfam" id="PF07690">
    <property type="entry name" value="MFS_1"/>
    <property type="match status" value="1"/>
</dbReference>
<evidence type="ECO:0000313" key="13">
    <source>
        <dbReference type="Proteomes" id="UP000231516"/>
    </source>
</evidence>
<dbReference type="InterPro" id="IPR020846">
    <property type="entry name" value="MFS_dom"/>
</dbReference>
<dbReference type="InterPro" id="IPR005829">
    <property type="entry name" value="Sugar_transporter_CS"/>
</dbReference>
<evidence type="ECO:0000256" key="9">
    <source>
        <dbReference type="ARBA" id="ARBA00023136"/>
    </source>
</evidence>
<dbReference type="GO" id="GO:1990961">
    <property type="term" value="P:xenobiotic detoxification by transmembrane export across the plasma membrane"/>
    <property type="evidence" value="ECO:0007669"/>
    <property type="project" value="InterPro"/>
</dbReference>
<evidence type="ECO:0000256" key="3">
    <source>
        <dbReference type="ARBA" id="ARBA00006236"/>
    </source>
</evidence>
<feature type="transmembrane region" description="Helical" evidence="10">
    <location>
        <begin position="347"/>
        <end position="368"/>
    </location>
</feature>